<proteinExistence type="predicted"/>
<dbReference type="InterPro" id="IPR049254">
    <property type="entry name" value="Phage_tail_terminator"/>
</dbReference>
<name>A0A9J6ZF12_9BACL</name>
<evidence type="ECO:0000313" key="2">
    <source>
        <dbReference type="Proteomes" id="UP001056756"/>
    </source>
</evidence>
<sequence>MQVTINDVRYAANDALELAFPDIPVTSEEIREVIDSPYFYVRLLEPTLTQELGRRYRRILPFVIRYAGSDPSSDELYEMGEKLTTALKWIKVAEAQYLGQGMSFQIVDEVLHFFVTFSMLGYDQQPHDTKMQRLEQEEYVL</sequence>
<dbReference type="AlphaFoldDB" id="A0A9J6ZF12"/>
<dbReference type="KEGG" id="plig:NAG76_22975"/>
<dbReference type="Proteomes" id="UP001056756">
    <property type="component" value="Chromosome"/>
</dbReference>
<dbReference type="EMBL" id="CP097899">
    <property type="protein sequence ID" value="URN94644.1"/>
    <property type="molecule type" value="Genomic_DNA"/>
</dbReference>
<protein>
    <submittedName>
        <fullName evidence="1">Uncharacterized protein</fullName>
    </submittedName>
</protein>
<accession>A0A9J6ZF12</accession>
<evidence type="ECO:0000313" key="1">
    <source>
        <dbReference type="EMBL" id="URN94644.1"/>
    </source>
</evidence>
<gene>
    <name evidence="1" type="ORF">NAG76_22975</name>
</gene>
<reference evidence="1" key="1">
    <citation type="submission" date="2022-05" db="EMBL/GenBank/DDBJ databases">
        <title>Novel bacterial taxa in a minimal lignocellulolytic consortium and its capacity to transform plastics disclosed by genome-resolved metagenomics.</title>
        <authorList>
            <person name="Rodriguez C.A.D."/>
            <person name="Diaz-Garcia L."/>
            <person name="Herrera K."/>
            <person name="Tarazona N.A."/>
            <person name="Sproer C."/>
            <person name="Overmann J."/>
            <person name="Jimenez D.J."/>
        </authorList>
    </citation>
    <scope>NUCLEOTIDE SEQUENCE</scope>
    <source>
        <strain evidence="1">MAG5</strain>
    </source>
</reference>
<dbReference type="Pfam" id="PF20765">
    <property type="entry name" value="Phage_tail_terminator_8"/>
    <property type="match status" value="1"/>
</dbReference>
<organism evidence="1 2">
    <name type="scientific">Candidatus Pristimantibacillus lignocellulolyticus</name>
    <dbReference type="NCBI Taxonomy" id="2994561"/>
    <lineage>
        <taxon>Bacteria</taxon>
        <taxon>Bacillati</taxon>
        <taxon>Bacillota</taxon>
        <taxon>Bacilli</taxon>
        <taxon>Bacillales</taxon>
        <taxon>Paenibacillaceae</taxon>
        <taxon>Candidatus Pristimantibacillus</taxon>
    </lineage>
</organism>